<protein>
    <submittedName>
        <fullName evidence="2">Uncharacterized protein</fullName>
    </submittedName>
</protein>
<sequence length="104" mass="12179">MPELNKIKEGILMRLRPHESLSQQLKPNRKSKRKSKELEKLKIFEAMLDRVIAMLQVNKADIEPTFKGKLVQYDEHLMNFINTSRPRNVPRQQGQLPPPHMHSG</sequence>
<dbReference type="EMBL" id="KK198762">
    <property type="protein sequence ID" value="KCW50304.1"/>
    <property type="molecule type" value="Genomic_DNA"/>
</dbReference>
<name>A0A059A993_EUCGR</name>
<feature type="region of interest" description="Disordered" evidence="1">
    <location>
        <begin position="1"/>
        <end position="36"/>
    </location>
</feature>
<organism evidence="2">
    <name type="scientific">Eucalyptus grandis</name>
    <name type="common">Flooded gum</name>
    <dbReference type="NCBI Taxonomy" id="71139"/>
    <lineage>
        <taxon>Eukaryota</taxon>
        <taxon>Viridiplantae</taxon>
        <taxon>Streptophyta</taxon>
        <taxon>Embryophyta</taxon>
        <taxon>Tracheophyta</taxon>
        <taxon>Spermatophyta</taxon>
        <taxon>Magnoliopsida</taxon>
        <taxon>eudicotyledons</taxon>
        <taxon>Gunneridae</taxon>
        <taxon>Pentapetalae</taxon>
        <taxon>rosids</taxon>
        <taxon>malvids</taxon>
        <taxon>Myrtales</taxon>
        <taxon>Myrtaceae</taxon>
        <taxon>Myrtoideae</taxon>
        <taxon>Eucalypteae</taxon>
        <taxon>Eucalyptus</taxon>
    </lineage>
</organism>
<evidence type="ECO:0000313" key="2">
    <source>
        <dbReference type="EMBL" id="KCW50304.1"/>
    </source>
</evidence>
<dbReference type="GO" id="GO:0031490">
    <property type="term" value="F:chromatin DNA binding"/>
    <property type="evidence" value="ECO:0007669"/>
    <property type="project" value="InterPro"/>
</dbReference>
<dbReference type="Gramene" id="KCW50304">
    <property type="protein sequence ID" value="KCW50304"/>
    <property type="gene ID" value="EUGRSUZ_J00089"/>
</dbReference>
<dbReference type="Gramene" id="KCW50305">
    <property type="protein sequence ID" value="KCW50305"/>
    <property type="gene ID" value="EUGRSUZ_J00089"/>
</dbReference>
<dbReference type="AlphaFoldDB" id="A0A059A993"/>
<feature type="compositionally biased region" description="Polar residues" evidence="1">
    <location>
        <begin position="83"/>
        <end position="95"/>
    </location>
</feature>
<feature type="compositionally biased region" description="Basic and acidic residues" evidence="1">
    <location>
        <begin position="1"/>
        <end position="19"/>
    </location>
</feature>
<dbReference type="OMA" id="FIIPNWR"/>
<dbReference type="Gramene" id="KCW50306">
    <property type="protein sequence ID" value="KCW50306"/>
    <property type="gene ID" value="EUGRSUZ_J00089"/>
</dbReference>
<dbReference type="EMBL" id="KK198762">
    <property type="protein sequence ID" value="KCW50305.1"/>
    <property type="molecule type" value="Genomic_DNA"/>
</dbReference>
<dbReference type="InterPro" id="IPR044661">
    <property type="entry name" value="MED15a/b/c-like"/>
</dbReference>
<dbReference type="GO" id="GO:0003713">
    <property type="term" value="F:transcription coactivator activity"/>
    <property type="evidence" value="ECO:0007669"/>
    <property type="project" value="InterPro"/>
</dbReference>
<dbReference type="PANTHER" id="PTHR33137:SF4">
    <property type="entry name" value="MEDIATOR OF RNA POLYMERASE II TRANSCRIPTION SUBUNIT 15A-RELATED"/>
    <property type="match status" value="1"/>
</dbReference>
<evidence type="ECO:0000256" key="1">
    <source>
        <dbReference type="SAM" id="MobiDB-lite"/>
    </source>
</evidence>
<reference evidence="2" key="1">
    <citation type="submission" date="2013-07" db="EMBL/GenBank/DDBJ databases">
        <title>The genome of Eucalyptus grandis.</title>
        <authorList>
            <person name="Schmutz J."/>
            <person name="Hayes R."/>
            <person name="Myburg A."/>
            <person name="Tuskan G."/>
            <person name="Grattapaglia D."/>
            <person name="Rokhsar D.S."/>
        </authorList>
    </citation>
    <scope>NUCLEOTIDE SEQUENCE</scope>
    <source>
        <tissue evidence="2">Leaf extractions</tissue>
    </source>
</reference>
<gene>
    <name evidence="2" type="ORF">EUGRSUZ_J00089</name>
</gene>
<dbReference type="PANTHER" id="PTHR33137">
    <property type="entry name" value="MEDIATOR OF RNA POLYMERASE II TRANSCRIPTION SUBUNIT 15A-RELATED"/>
    <property type="match status" value="1"/>
</dbReference>
<proteinExistence type="predicted"/>
<dbReference type="EMBL" id="KK198762">
    <property type="protein sequence ID" value="KCW50306.1"/>
    <property type="molecule type" value="Genomic_DNA"/>
</dbReference>
<feature type="region of interest" description="Disordered" evidence="1">
    <location>
        <begin position="83"/>
        <end position="104"/>
    </location>
</feature>
<accession>A0A059A993</accession>